<comment type="caution">
    <text evidence="1">The sequence shown here is derived from an EMBL/GenBank/DDBJ whole genome shotgun (WGS) entry which is preliminary data.</text>
</comment>
<keyword evidence="2" id="KW-1185">Reference proteome</keyword>
<accession>A0A2P6REK8</accession>
<evidence type="ECO:0000313" key="2">
    <source>
        <dbReference type="Proteomes" id="UP000238479"/>
    </source>
</evidence>
<dbReference type="Proteomes" id="UP000238479">
    <property type="component" value="Chromosome 3"/>
</dbReference>
<dbReference type="Gramene" id="PRQ44869">
    <property type="protein sequence ID" value="PRQ44869"/>
    <property type="gene ID" value="RchiOBHm_Chr3g0483961"/>
</dbReference>
<sequence>MVFRVVWPLISRDNLVSLQQKALKVIKVQVRRHRCKPTVRRLPVRDAGGWSHAVVLLGSCW</sequence>
<dbReference type="AlphaFoldDB" id="A0A2P6REK8"/>
<name>A0A2P6REK8_ROSCH</name>
<reference evidence="1 2" key="1">
    <citation type="journal article" date="2018" name="Nat. Genet.">
        <title>The Rosa genome provides new insights in the design of modern roses.</title>
        <authorList>
            <person name="Bendahmane M."/>
        </authorList>
    </citation>
    <scope>NUCLEOTIDE SEQUENCE [LARGE SCALE GENOMIC DNA]</scope>
    <source>
        <strain evidence="2">cv. Old Blush</strain>
    </source>
</reference>
<dbReference type="EMBL" id="PDCK01000041">
    <property type="protein sequence ID" value="PRQ44869.1"/>
    <property type="molecule type" value="Genomic_DNA"/>
</dbReference>
<organism evidence="1 2">
    <name type="scientific">Rosa chinensis</name>
    <name type="common">China rose</name>
    <dbReference type="NCBI Taxonomy" id="74649"/>
    <lineage>
        <taxon>Eukaryota</taxon>
        <taxon>Viridiplantae</taxon>
        <taxon>Streptophyta</taxon>
        <taxon>Embryophyta</taxon>
        <taxon>Tracheophyta</taxon>
        <taxon>Spermatophyta</taxon>
        <taxon>Magnoliopsida</taxon>
        <taxon>eudicotyledons</taxon>
        <taxon>Gunneridae</taxon>
        <taxon>Pentapetalae</taxon>
        <taxon>rosids</taxon>
        <taxon>fabids</taxon>
        <taxon>Rosales</taxon>
        <taxon>Rosaceae</taxon>
        <taxon>Rosoideae</taxon>
        <taxon>Rosoideae incertae sedis</taxon>
        <taxon>Rosa</taxon>
    </lineage>
</organism>
<protein>
    <submittedName>
        <fullName evidence="1">Uncharacterized protein</fullName>
    </submittedName>
</protein>
<proteinExistence type="predicted"/>
<gene>
    <name evidence="1" type="ORF">RchiOBHm_Chr3g0483961</name>
</gene>
<evidence type="ECO:0000313" key="1">
    <source>
        <dbReference type="EMBL" id="PRQ44869.1"/>
    </source>
</evidence>